<name>A0A4Y3PCZ8_BREPA</name>
<dbReference type="AlphaFoldDB" id="A0A4Y3PCZ8"/>
<keyword evidence="1" id="KW-1133">Transmembrane helix</keyword>
<sequence>MEAVSLNQVELISAIGDVSFPIVITLIAIPIIVSKLRNR</sequence>
<evidence type="ECO:0000313" key="2">
    <source>
        <dbReference type="EMBL" id="GEB32410.1"/>
    </source>
</evidence>
<accession>A0A4Y3PCZ8</accession>
<dbReference type="EMBL" id="BJMH01000007">
    <property type="protein sequence ID" value="GEB32410.1"/>
    <property type="molecule type" value="Genomic_DNA"/>
</dbReference>
<proteinExistence type="predicted"/>
<reference evidence="2 3" key="1">
    <citation type="submission" date="2019-06" db="EMBL/GenBank/DDBJ databases">
        <title>Whole genome shotgun sequence of Brevibacillus parabrevis NBRC 12334.</title>
        <authorList>
            <person name="Hosoyama A."/>
            <person name="Uohara A."/>
            <person name="Ohji S."/>
            <person name="Ichikawa N."/>
        </authorList>
    </citation>
    <scope>NUCLEOTIDE SEQUENCE [LARGE SCALE GENOMIC DNA]</scope>
    <source>
        <strain evidence="2 3">NBRC 12334</strain>
    </source>
</reference>
<evidence type="ECO:0000313" key="3">
    <source>
        <dbReference type="Proteomes" id="UP000316882"/>
    </source>
</evidence>
<feature type="transmembrane region" description="Helical" evidence="1">
    <location>
        <begin position="12"/>
        <end position="33"/>
    </location>
</feature>
<evidence type="ECO:0000256" key="1">
    <source>
        <dbReference type="SAM" id="Phobius"/>
    </source>
</evidence>
<protein>
    <submittedName>
        <fullName evidence="2">Uncharacterized protein</fullName>
    </submittedName>
</protein>
<dbReference type="Proteomes" id="UP000316882">
    <property type="component" value="Unassembled WGS sequence"/>
</dbReference>
<keyword evidence="3" id="KW-1185">Reference proteome</keyword>
<gene>
    <name evidence="2" type="ORF">BPA01_19900</name>
</gene>
<keyword evidence="1" id="KW-0812">Transmembrane</keyword>
<comment type="caution">
    <text evidence="2">The sequence shown here is derived from an EMBL/GenBank/DDBJ whole genome shotgun (WGS) entry which is preliminary data.</text>
</comment>
<organism evidence="2 3">
    <name type="scientific">Brevibacillus parabrevis</name>
    <dbReference type="NCBI Taxonomy" id="54914"/>
    <lineage>
        <taxon>Bacteria</taxon>
        <taxon>Bacillati</taxon>
        <taxon>Bacillota</taxon>
        <taxon>Bacilli</taxon>
        <taxon>Bacillales</taxon>
        <taxon>Paenibacillaceae</taxon>
        <taxon>Brevibacillus</taxon>
    </lineage>
</organism>
<keyword evidence="1" id="KW-0472">Membrane</keyword>